<gene>
    <name evidence="1" type="ORF">UFOPK3267_02825</name>
</gene>
<evidence type="ECO:0000313" key="1">
    <source>
        <dbReference type="EMBL" id="CAB4853297.1"/>
    </source>
</evidence>
<name>A0A6J7C5D8_9ZZZZ</name>
<sequence length="125" mass="13411">MLGRQLAQILDGLRRVHLDPRRLGHEVDHAYPAPRLGKVVHQLDIGTVDGDHGGAGGVDRGLSDETLGGLDHLAVVGERLVQLHHRELGVVASADALVAEDASDLEHALHTADDESLEVQFECDP</sequence>
<dbReference type="AlphaFoldDB" id="A0A6J7C5D8"/>
<accession>A0A6J7C5D8</accession>
<proteinExistence type="predicted"/>
<organism evidence="1">
    <name type="scientific">freshwater metagenome</name>
    <dbReference type="NCBI Taxonomy" id="449393"/>
    <lineage>
        <taxon>unclassified sequences</taxon>
        <taxon>metagenomes</taxon>
        <taxon>ecological metagenomes</taxon>
    </lineage>
</organism>
<reference evidence="1" key="1">
    <citation type="submission" date="2020-05" db="EMBL/GenBank/DDBJ databases">
        <authorList>
            <person name="Chiriac C."/>
            <person name="Salcher M."/>
            <person name="Ghai R."/>
            <person name="Kavagutti S V."/>
        </authorList>
    </citation>
    <scope>NUCLEOTIDE SEQUENCE</scope>
</reference>
<protein>
    <submittedName>
        <fullName evidence="1">Unannotated protein</fullName>
    </submittedName>
</protein>
<dbReference type="AntiFam" id="ANF00081">
    <property type="entry name" value="Shadow ORF (opposite lysS)"/>
</dbReference>
<dbReference type="EMBL" id="CAFBIY010000230">
    <property type="protein sequence ID" value="CAB4853297.1"/>
    <property type="molecule type" value="Genomic_DNA"/>
</dbReference>